<dbReference type="Proteomes" id="UP000217103">
    <property type="component" value="Unassembled WGS sequence"/>
</dbReference>
<evidence type="ECO:0000313" key="3">
    <source>
        <dbReference type="Proteomes" id="UP000217103"/>
    </source>
</evidence>
<dbReference type="SUPFAM" id="SSF56601">
    <property type="entry name" value="beta-lactamase/transpeptidase-like"/>
    <property type="match status" value="1"/>
</dbReference>
<protein>
    <recommendedName>
        <fullName evidence="4">Beta-lactamase enzyme family protein</fullName>
    </recommendedName>
</protein>
<evidence type="ECO:0008006" key="4">
    <source>
        <dbReference type="Google" id="ProtNLM"/>
    </source>
</evidence>
<name>A0A1H1HQN2_9ACTN</name>
<dbReference type="InterPro" id="IPR012338">
    <property type="entry name" value="Beta-lactam/transpept-like"/>
</dbReference>
<organism evidence="2 3">
    <name type="scientific">Thermostaphylospora chromogena</name>
    <dbReference type="NCBI Taxonomy" id="35622"/>
    <lineage>
        <taxon>Bacteria</taxon>
        <taxon>Bacillati</taxon>
        <taxon>Actinomycetota</taxon>
        <taxon>Actinomycetes</taxon>
        <taxon>Streptosporangiales</taxon>
        <taxon>Thermomonosporaceae</taxon>
        <taxon>Thermostaphylospora</taxon>
    </lineage>
</organism>
<dbReference type="EMBL" id="FNKK01000002">
    <property type="protein sequence ID" value="SDR27712.1"/>
    <property type="molecule type" value="Genomic_DNA"/>
</dbReference>
<feature type="compositionally biased region" description="Low complexity" evidence="1">
    <location>
        <begin position="263"/>
        <end position="291"/>
    </location>
</feature>
<evidence type="ECO:0000256" key="1">
    <source>
        <dbReference type="SAM" id="MobiDB-lite"/>
    </source>
</evidence>
<proteinExistence type="predicted"/>
<feature type="region of interest" description="Disordered" evidence="1">
    <location>
        <begin position="45"/>
        <end position="91"/>
    </location>
</feature>
<keyword evidence="3" id="KW-1185">Reference proteome</keyword>
<accession>A0A1H1HQN2</accession>
<feature type="region of interest" description="Disordered" evidence="1">
    <location>
        <begin position="1"/>
        <end position="21"/>
    </location>
</feature>
<evidence type="ECO:0000313" key="2">
    <source>
        <dbReference type="EMBL" id="SDR27712.1"/>
    </source>
</evidence>
<sequence length="356" mass="37220">MAVAAVLRRDANSGRHGRVTGVKPWGVAATALLFTLACTPAVSQSSGEPAARAAGGGTATGAREHPRPGPGRRGGPQKGAPVKPEVPPGTTAGYVVFDRKANKTLLHHNATRRFRSASVIKILIAYDFLESAERVSTADAAKIAAMLRSSDDDAASEFWRRGGRKKIVQRMARKIGLRHTTPPPDHKPGFWGYSSLSAQDVVRTYRYLLHGADRKIADVILGHLRKATKCGSDGFDQSFGIPSAVPRPWAVKQGWSGFGTTPPARCADDASGAAAAPPPAGQGAPASTNTDTTTIAAADGAVPDLGRPVLHTTGLVGGDDRFIMVVLTAHPAGSSWASSVERTTALTERLYRAAAG</sequence>
<gene>
    <name evidence="2" type="ORF">SAMN04489764_4707</name>
</gene>
<dbReference type="STRING" id="35622.SAMN04489764_4707"/>
<dbReference type="AlphaFoldDB" id="A0A1H1HQN2"/>
<dbReference type="Gene3D" id="3.40.710.10">
    <property type="entry name" value="DD-peptidase/beta-lactamase superfamily"/>
    <property type="match status" value="1"/>
</dbReference>
<reference evidence="2 3" key="1">
    <citation type="submission" date="2016-10" db="EMBL/GenBank/DDBJ databases">
        <authorList>
            <person name="de Groot N.N."/>
        </authorList>
    </citation>
    <scope>NUCLEOTIDE SEQUENCE [LARGE SCALE GENOMIC DNA]</scope>
    <source>
        <strain evidence="2 3">DSM 43794</strain>
    </source>
</reference>
<feature type="region of interest" description="Disordered" evidence="1">
    <location>
        <begin position="260"/>
        <end position="291"/>
    </location>
</feature>